<evidence type="ECO:0000256" key="6">
    <source>
        <dbReference type="SAM" id="Phobius"/>
    </source>
</evidence>
<dbReference type="GO" id="GO:0016020">
    <property type="term" value="C:membrane"/>
    <property type="evidence" value="ECO:0007669"/>
    <property type="project" value="UniProtKB-SubCell"/>
</dbReference>
<name>A0A8C9KPU6_PANTA</name>
<feature type="transmembrane region" description="Helical" evidence="6">
    <location>
        <begin position="182"/>
        <end position="206"/>
    </location>
</feature>
<feature type="transmembrane region" description="Helical" evidence="6">
    <location>
        <begin position="218"/>
        <end position="241"/>
    </location>
</feature>
<evidence type="ECO:0000256" key="5">
    <source>
        <dbReference type="SAM" id="MobiDB-lite"/>
    </source>
</evidence>
<evidence type="ECO:0000313" key="8">
    <source>
        <dbReference type="Proteomes" id="UP000675900"/>
    </source>
</evidence>
<dbReference type="Pfam" id="PF03619">
    <property type="entry name" value="Solute_trans_a"/>
    <property type="match status" value="1"/>
</dbReference>
<dbReference type="GeneTree" id="ENSGT00940000153861"/>
<feature type="transmembrane region" description="Helical" evidence="6">
    <location>
        <begin position="152"/>
        <end position="170"/>
    </location>
</feature>
<dbReference type="InterPro" id="IPR005178">
    <property type="entry name" value="Ostalpha/TMEM184C"/>
</dbReference>
<comment type="subcellular location">
    <subcellularLocation>
        <location evidence="1">Membrane</location>
        <topology evidence="1">Multi-pass membrane protein</topology>
    </subcellularLocation>
</comment>
<dbReference type="Ensembl" id="ENSPTIT00000029499.1">
    <property type="protein sequence ID" value="ENSPTIP00000024995.1"/>
    <property type="gene ID" value="ENSPTIG00000020913.1"/>
</dbReference>
<gene>
    <name evidence="7" type="primary">TMEM184B</name>
</gene>
<organism evidence="7 8">
    <name type="scientific">Panthera tigris altaica</name>
    <name type="common">Siberian tiger</name>
    <dbReference type="NCBI Taxonomy" id="74533"/>
    <lineage>
        <taxon>Eukaryota</taxon>
        <taxon>Metazoa</taxon>
        <taxon>Chordata</taxon>
        <taxon>Craniata</taxon>
        <taxon>Vertebrata</taxon>
        <taxon>Euteleostomi</taxon>
        <taxon>Mammalia</taxon>
        <taxon>Eutheria</taxon>
        <taxon>Laurasiatheria</taxon>
        <taxon>Carnivora</taxon>
        <taxon>Feliformia</taxon>
        <taxon>Felidae</taxon>
        <taxon>Pantherinae</taxon>
        <taxon>Panthera</taxon>
    </lineage>
</organism>
<evidence type="ECO:0000256" key="1">
    <source>
        <dbReference type="ARBA" id="ARBA00004141"/>
    </source>
</evidence>
<reference evidence="7" key="2">
    <citation type="submission" date="2025-09" db="UniProtKB">
        <authorList>
            <consortium name="Ensembl"/>
        </authorList>
    </citation>
    <scope>IDENTIFICATION</scope>
</reference>
<feature type="compositionally biased region" description="Polar residues" evidence="5">
    <location>
        <begin position="14"/>
        <end position="30"/>
    </location>
</feature>
<dbReference type="PANTHER" id="PTHR23423">
    <property type="entry name" value="ORGANIC SOLUTE TRANSPORTER-RELATED"/>
    <property type="match status" value="1"/>
</dbReference>
<dbReference type="AlphaFoldDB" id="A0A8C9KPU6"/>
<keyword evidence="8" id="KW-1185">Reference proteome</keyword>
<proteinExistence type="predicted"/>
<feature type="transmembrane region" description="Helical" evidence="6">
    <location>
        <begin position="39"/>
        <end position="61"/>
    </location>
</feature>
<reference evidence="7" key="1">
    <citation type="submission" date="2025-08" db="UniProtKB">
        <authorList>
            <consortium name="Ensembl"/>
        </authorList>
    </citation>
    <scope>IDENTIFICATION</scope>
</reference>
<keyword evidence="4 6" id="KW-0472">Membrane</keyword>
<protein>
    <submittedName>
        <fullName evidence="7">Transmembrane protein 184B</fullName>
    </submittedName>
</protein>
<feature type="transmembrane region" description="Helical" evidence="6">
    <location>
        <begin position="82"/>
        <end position="106"/>
    </location>
</feature>
<keyword evidence="3 6" id="KW-1133">Transmembrane helix</keyword>
<dbReference type="SMART" id="SM01417">
    <property type="entry name" value="Solute_trans_a"/>
    <property type="match status" value="1"/>
</dbReference>
<keyword evidence="2 6" id="KW-0812">Transmembrane</keyword>
<accession>A0A8C9KPU6</accession>
<evidence type="ECO:0000256" key="4">
    <source>
        <dbReference type="ARBA" id="ARBA00023136"/>
    </source>
</evidence>
<dbReference type="Proteomes" id="UP000675900">
    <property type="component" value="Unassembled WGS sequence"/>
</dbReference>
<feature type="region of interest" description="Disordered" evidence="5">
    <location>
        <begin position="1"/>
        <end position="31"/>
    </location>
</feature>
<evidence type="ECO:0000256" key="3">
    <source>
        <dbReference type="ARBA" id="ARBA00022989"/>
    </source>
</evidence>
<evidence type="ECO:0000313" key="7">
    <source>
        <dbReference type="Ensembl" id="ENSPTIP00000024995.1"/>
    </source>
</evidence>
<sequence length="332" mass="36708">MTVRGAALAPDPVSPTTVAASPSVSVTPEGSPTAMEQPVFLMTTAAQAISGFFVWTALLITCHQVPRPVRKFHYLFTHPVDLSGFLWTLFTALVIYNFLSLCYEYLGGESSIMSEIRGKPIESSCVYGTCCLWGKTYSIGFLRFCKQATLQFCVVKPLMAVSTVVLQAFGKYRDGDFDVTSGYLYVTIIYNISVSLALYALFLFYFATRDLLSPYSPVLKFFMVKSVIFLSFWQGMLLAILEKCGAIPKIHSARVSVGEGTVAAGYQDFIICVEMFFAALALRHAFTYKVYADKRLDAQGRCAPMKSISSSLKETMNPHDIVQDAIHNFSPA</sequence>
<evidence type="ECO:0000256" key="2">
    <source>
        <dbReference type="ARBA" id="ARBA00022692"/>
    </source>
</evidence>